<comment type="caution">
    <text evidence="8">The sequence shown here is derived from an EMBL/GenBank/DDBJ whole genome shotgun (WGS) entry which is preliminary data.</text>
</comment>
<dbReference type="PANTHER" id="PTHR34183:SF8">
    <property type="entry name" value="ENDOLYTIC PEPTIDOGLYCAN TRANSGLYCOSYLASE RLPA-RELATED"/>
    <property type="match status" value="1"/>
</dbReference>
<dbReference type="EC" id="4.2.2.-" evidence="3"/>
<comment type="function">
    <text evidence="3">Lytic transglycosylase with a strong preference for naked glycan strands that lack stem peptides.</text>
</comment>
<dbReference type="Pfam" id="PF03330">
    <property type="entry name" value="DPBB_1"/>
    <property type="match status" value="1"/>
</dbReference>
<keyword evidence="9" id="KW-1185">Reference proteome</keyword>
<keyword evidence="2 3" id="KW-0961">Cell wall biogenesis/degradation</keyword>
<feature type="transmembrane region" description="Helical" evidence="6">
    <location>
        <begin position="16"/>
        <end position="40"/>
    </location>
</feature>
<dbReference type="HAMAP" id="MF_02071">
    <property type="entry name" value="RlpA"/>
    <property type="match status" value="1"/>
</dbReference>
<dbReference type="PANTHER" id="PTHR34183">
    <property type="entry name" value="ENDOLYTIC PEPTIDOGLYCAN TRANSGLYCOSYLASE RLPA"/>
    <property type="match status" value="1"/>
</dbReference>
<accession>A0ABP8CUW4</accession>
<dbReference type="EMBL" id="BAABAT010000001">
    <property type="protein sequence ID" value="GAA4243704.1"/>
    <property type="molecule type" value="Genomic_DNA"/>
</dbReference>
<evidence type="ECO:0000256" key="1">
    <source>
        <dbReference type="ARBA" id="ARBA00023239"/>
    </source>
</evidence>
<proteinExistence type="inferred from homology"/>
<evidence type="ECO:0000259" key="7">
    <source>
        <dbReference type="Pfam" id="PF03330"/>
    </source>
</evidence>
<dbReference type="NCBIfam" id="TIGR00413">
    <property type="entry name" value="rlpA"/>
    <property type="match status" value="1"/>
</dbReference>
<dbReference type="InterPro" id="IPR034718">
    <property type="entry name" value="RlpA"/>
</dbReference>
<feature type="compositionally biased region" description="Basic and acidic residues" evidence="5">
    <location>
        <begin position="56"/>
        <end position="65"/>
    </location>
</feature>
<keyword evidence="6" id="KW-0472">Membrane</keyword>
<name>A0ABP8CUW4_9ACTN</name>
<keyword evidence="1 3" id="KW-0456">Lyase</keyword>
<dbReference type="InterPro" id="IPR036908">
    <property type="entry name" value="RlpA-like_sf"/>
</dbReference>
<dbReference type="Proteomes" id="UP001500620">
    <property type="component" value="Unassembled WGS sequence"/>
</dbReference>
<feature type="compositionally biased region" description="Low complexity" evidence="5">
    <location>
        <begin position="66"/>
        <end position="79"/>
    </location>
</feature>
<dbReference type="InterPro" id="IPR012997">
    <property type="entry name" value="RplA"/>
</dbReference>
<keyword evidence="6" id="KW-1133">Transmembrane helix</keyword>
<feature type="region of interest" description="Disordered" evidence="5">
    <location>
        <begin position="45"/>
        <end position="111"/>
    </location>
</feature>
<evidence type="ECO:0000256" key="5">
    <source>
        <dbReference type="SAM" id="MobiDB-lite"/>
    </source>
</evidence>
<evidence type="ECO:0000313" key="8">
    <source>
        <dbReference type="EMBL" id="GAA4243704.1"/>
    </source>
</evidence>
<feature type="domain" description="RlpA-like protein double-psi beta-barrel" evidence="7">
    <location>
        <begin position="117"/>
        <end position="200"/>
    </location>
</feature>
<gene>
    <name evidence="3" type="primary">rlpA</name>
    <name evidence="8" type="ORF">GCM10022255_003870</name>
</gene>
<evidence type="ECO:0000256" key="4">
    <source>
        <dbReference type="RuleBase" id="RU003495"/>
    </source>
</evidence>
<keyword evidence="6" id="KW-0812">Transmembrane</keyword>
<dbReference type="Gene3D" id="2.40.40.10">
    <property type="entry name" value="RlpA-like domain"/>
    <property type="match status" value="1"/>
</dbReference>
<comment type="similarity">
    <text evidence="3 4">Belongs to the RlpA family.</text>
</comment>
<feature type="compositionally biased region" description="Low complexity" evidence="5">
    <location>
        <begin position="87"/>
        <end position="111"/>
    </location>
</feature>
<dbReference type="CDD" id="cd22268">
    <property type="entry name" value="DPBB_RlpA-like"/>
    <property type="match status" value="1"/>
</dbReference>
<protein>
    <recommendedName>
        <fullName evidence="3">Probable endolytic peptidoglycan transglycosylase RlpA</fullName>
        <ecNumber evidence="3">4.2.2.-</ecNumber>
    </recommendedName>
</protein>
<sequence length="204" mass="20935">MQTLSGRHSVVSRRQLVPLIAGIAAVVVLVGGAVATVNLVSDDAKPEAVVDAARSPQERADRGNRPDPSASASAALPPDTAGLGSVPVTASPTPSKKPKPTTSTATATGVSSTGTCKVSYYADGQMTASGEPFDPNAMTAANKEWKFGTQVRVTNLANGSSVVVRINDRGPYVSGRCIDLSRAAFQKIASLGAGVINARYEVLK</sequence>
<reference evidence="9" key="1">
    <citation type="journal article" date="2019" name="Int. J. Syst. Evol. Microbiol.">
        <title>The Global Catalogue of Microorganisms (GCM) 10K type strain sequencing project: providing services to taxonomists for standard genome sequencing and annotation.</title>
        <authorList>
            <consortium name="The Broad Institute Genomics Platform"/>
            <consortium name="The Broad Institute Genome Sequencing Center for Infectious Disease"/>
            <person name="Wu L."/>
            <person name="Ma J."/>
        </authorList>
    </citation>
    <scope>NUCLEOTIDE SEQUENCE [LARGE SCALE GENOMIC DNA]</scope>
    <source>
        <strain evidence="9">JCM 17441</strain>
    </source>
</reference>
<evidence type="ECO:0000313" key="9">
    <source>
        <dbReference type="Proteomes" id="UP001500620"/>
    </source>
</evidence>
<evidence type="ECO:0000256" key="6">
    <source>
        <dbReference type="SAM" id="Phobius"/>
    </source>
</evidence>
<dbReference type="InterPro" id="IPR009009">
    <property type="entry name" value="RlpA-like_DPBB"/>
</dbReference>
<organism evidence="8 9">
    <name type="scientific">Dactylosporangium darangshiense</name>
    <dbReference type="NCBI Taxonomy" id="579108"/>
    <lineage>
        <taxon>Bacteria</taxon>
        <taxon>Bacillati</taxon>
        <taxon>Actinomycetota</taxon>
        <taxon>Actinomycetes</taxon>
        <taxon>Micromonosporales</taxon>
        <taxon>Micromonosporaceae</taxon>
        <taxon>Dactylosporangium</taxon>
    </lineage>
</organism>
<evidence type="ECO:0000256" key="2">
    <source>
        <dbReference type="ARBA" id="ARBA00023316"/>
    </source>
</evidence>
<dbReference type="SUPFAM" id="SSF50685">
    <property type="entry name" value="Barwin-like endoglucanases"/>
    <property type="match status" value="1"/>
</dbReference>
<evidence type="ECO:0000256" key="3">
    <source>
        <dbReference type="HAMAP-Rule" id="MF_02071"/>
    </source>
</evidence>